<name>A0A5N6ZZ78_9EURO</name>
<dbReference type="GeneID" id="43652031"/>
<proteinExistence type="predicted"/>
<reference evidence="3 4" key="1">
    <citation type="submission" date="2019-04" db="EMBL/GenBank/DDBJ databases">
        <title>Friends and foes A comparative genomics studyof 23 Aspergillus species from section Flavi.</title>
        <authorList>
            <consortium name="DOE Joint Genome Institute"/>
            <person name="Kjaerbolling I."/>
            <person name="Vesth T."/>
            <person name="Frisvad J.C."/>
            <person name="Nybo J.L."/>
            <person name="Theobald S."/>
            <person name="Kildgaard S."/>
            <person name="Isbrandt T."/>
            <person name="Kuo A."/>
            <person name="Sato A."/>
            <person name="Lyhne E.K."/>
            <person name="Kogle M.E."/>
            <person name="Wiebenga A."/>
            <person name="Kun R.S."/>
            <person name="Lubbers R.J."/>
            <person name="Makela M.R."/>
            <person name="Barry K."/>
            <person name="Chovatia M."/>
            <person name="Clum A."/>
            <person name="Daum C."/>
            <person name="Haridas S."/>
            <person name="He G."/>
            <person name="LaButti K."/>
            <person name="Lipzen A."/>
            <person name="Mondo S."/>
            <person name="Riley R."/>
            <person name="Salamov A."/>
            <person name="Simmons B.A."/>
            <person name="Magnuson J.K."/>
            <person name="Henrissat B."/>
            <person name="Mortensen U.H."/>
            <person name="Larsen T.O."/>
            <person name="Devries R.P."/>
            <person name="Grigoriev I.V."/>
            <person name="Machida M."/>
            <person name="Baker S.E."/>
            <person name="Andersen M.R."/>
        </authorList>
    </citation>
    <scope>NUCLEOTIDE SEQUENCE [LARGE SCALE GENOMIC DNA]</scope>
    <source>
        <strain evidence="3 4">CBS 763.97</strain>
    </source>
</reference>
<gene>
    <name evidence="3" type="ORF">BDV27DRAFT_131221</name>
</gene>
<evidence type="ECO:0000313" key="4">
    <source>
        <dbReference type="Proteomes" id="UP000326268"/>
    </source>
</evidence>
<organism evidence="3 4">
    <name type="scientific">Aspergillus caelatus</name>
    <dbReference type="NCBI Taxonomy" id="61420"/>
    <lineage>
        <taxon>Eukaryota</taxon>
        <taxon>Fungi</taxon>
        <taxon>Dikarya</taxon>
        <taxon>Ascomycota</taxon>
        <taxon>Pezizomycotina</taxon>
        <taxon>Eurotiomycetes</taxon>
        <taxon>Eurotiomycetidae</taxon>
        <taxon>Eurotiales</taxon>
        <taxon>Aspergillaceae</taxon>
        <taxon>Aspergillus</taxon>
        <taxon>Aspergillus subgen. Circumdati</taxon>
    </lineage>
</organism>
<dbReference type="Gene3D" id="3.40.50.1820">
    <property type="entry name" value="alpha/beta hydrolase"/>
    <property type="match status" value="1"/>
</dbReference>
<dbReference type="SUPFAM" id="SSF53474">
    <property type="entry name" value="alpha/beta-Hydrolases"/>
    <property type="match status" value="1"/>
</dbReference>
<dbReference type="InterPro" id="IPR029058">
    <property type="entry name" value="AB_hydrolase_fold"/>
</dbReference>
<protein>
    <submittedName>
        <fullName evidence="3">Alpha/Beta hydrolase protein</fullName>
    </submittedName>
</protein>
<accession>A0A5N6ZZ78</accession>
<dbReference type="GO" id="GO:0016787">
    <property type="term" value="F:hydrolase activity"/>
    <property type="evidence" value="ECO:0007669"/>
    <property type="project" value="UniProtKB-KW"/>
</dbReference>
<dbReference type="AlphaFoldDB" id="A0A5N6ZZ78"/>
<evidence type="ECO:0000313" key="3">
    <source>
        <dbReference type="EMBL" id="KAE8362638.1"/>
    </source>
</evidence>
<feature type="domain" description="BD-FAE-like" evidence="2">
    <location>
        <begin position="61"/>
        <end position="218"/>
    </location>
</feature>
<evidence type="ECO:0000256" key="1">
    <source>
        <dbReference type="ARBA" id="ARBA00022801"/>
    </source>
</evidence>
<dbReference type="InterPro" id="IPR050300">
    <property type="entry name" value="GDXG_lipolytic_enzyme"/>
</dbReference>
<dbReference type="Proteomes" id="UP000326268">
    <property type="component" value="Unassembled WGS sequence"/>
</dbReference>
<keyword evidence="4" id="KW-1185">Reference proteome</keyword>
<dbReference type="OrthoDB" id="433474at2759"/>
<evidence type="ECO:0000259" key="2">
    <source>
        <dbReference type="Pfam" id="PF20434"/>
    </source>
</evidence>
<dbReference type="Pfam" id="PF20434">
    <property type="entry name" value="BD-FAE"/>
    <property type="match status" value="1"/>
</dbReference>
<dbReference type="RefSeq" id="XP_031925719.1">
    <property type="nucleotide sequence ID" value="XM_032067585.1"/>
</dbReference>
<sequence>MPLADVIQRFIAQIGNHWGPSVNAACEEYFESCHATVPEPLNPIYASQKNIKYGEHERHRLNVYWPQSIAKTERLPVVVYFHGGAFKGGDNEITPHLHANIGKFFASNNMIGVLGTYRLLPEARFPDGIEDVTSALQWIKANVHHYGGDADDIFAIGQSAGGGHLAMALFSGRLQQQNAMPRGVMLQSAALHYDLSQEPRRLSMIDYYATHDLDRIMAQSAMGLFSELVTVETRMPKLFVTIAEFDFKECVQGNLKLMHAFSERMGYLPEYQVLQGHNHVSYCLSIGLQGDEVGPRIVKWVRECLGTNSLG</sequence>
<keyword evidence="1 3" id="KW-0378">Hydrolase</keyword>
<dbReference type="EMBL" id="ML737698">
    <property type="protein sequence ID" value="KAE8362638.1"/>
    <property type="molecule type" value="Genomic_DNA"/>
</dbReference>
<dbReference type="InterPro" id="IPR049492">
    <property type="entry name" value="BD-FAE-like_dom"/>
</dbReference>
<dbReference type="PANTHER" id="PTHR48081">
    <property type="entry name" value="AB HYDROLASE SUPERFAMILY PROTEIN C4A8.06C"/>
    <property type="match status" value="1"/>
</dbReference>